<feature type="chain" id="PRO_5046447884" evidence="1">
    <location>
        <begin position="20"/>
        <end position="141"/>
    </location>
</feature>
<gene>
    <name evidence="2" type="ORF">O0235_04770</name>
</gene>
<evidence type="ECO:0000313" key="3">
    <source>
        <dbReference type="Proteomes" id="UP001212803"/>
    </source>
</evidence>
<accession>A0ABY7M8I0</accession>
<dbReference type="PROSITE" id="PS51257">
    <property type="entry name" value="PROKAR_LIPOPROTEIN"/>
    <property type="match status" value="1"/>
</dbReference>
<proteinExistence type="predicted"/>
<feature type="signal peptide" evidence="1">
    <location>
        <begin position="1"/>
        <end position="19"/>
    </location>
</feature>
<organism evidence="2 3">
    <name type="scientific">Tepidiforma flava</name>
    <dbReference type="NCBI Taxonomy" id="3004094"/>
    <lineage>
        <taxon>Bacteria</taxon>
        <taxon>Bacillati</taxon>
        <taxon>Chloroflexota</taxon>
        <taxon>Tepidiformia</taxon>
        <taxon>Tepidiformales</taxon>
        <taxon>Tepidiformaceae</taxon>
        <taxon>Tepidiforma</taxon>
    </lineage>
</organism>
<name>A0ABY7M8I0_9CHLR</name>
<keyword evidence="1" id="KW-0732">Signal</keyword>
<keyword evidence="3" id="KW-1185">Reference proteome</keyword>
<evidence type="ECO:0000256" key="1">
    <source>
        <dbReference type="SAM" id="SignalP"/>
    </source>
</evidence>
<evidence type="ECO:0000313" key="2">
    <source>
        <dbReference type="EMBL" id="WBL36877.1"/>
    </source>
</evidence>
<dbReference type="EMBL" id="CP115149">
    <property type="protein sequence ID" value="WBL36877.1"/>
    <property type="molecule type" value="Genomic_DNA"/>
</dbReference>
<sequence>MRRLLPLFLVLVLGAAAAAACIEDTGSTGSRPGDSYPTKVVDAPIDGLEVLTRETAPPSYAVRIVSGLPSGCAKFEAWEITGRSGTDITIRVTNRVPDSDDVACTMIYGTHESVVDLGSDFASGTTYAVVVNGESVSFTTQ</sequence>
<reference evidence="2 3" key="1">
    <citation type="journal article" date="2023" name="ISME J.">
        <title>Thermophilic Dehalococcoidia with unusual traits shed light on an unexpected past.</title>
        <authorList>
            <person name="Palmer M."/>
            <person name="Covington J.K."/>
            <person name="Zhou E.M."/>
            <person name="Thomas S.C."/>
            <person name="Habib N."/>
            <person name="Seymour C.O."/>
            <person name="Lai D."/>
            <person name="Johnston J."/>
            <person name="Hashimi A."/>
            <person name="Jiao J.Y."/>
            <person name="Muok A.R."/>
            <person name="Liu L."/>
            <person name="Xian W.D."/>
            <person name="Zhi X.Y."/>
            <person name="Li M.M."/>
            <person name="Silva L.P."/>
            <person name="Bowen B.P."/>
            <person name="Louie K."/>
            <person name="Briegel A."/>
            <person name="Pett-Ridge J."/>
            <person name="Weber P.K."/>
            <person name="Tocheva E.I."/>
            <person name="Woyke T."/>
            <person name="Northen T.R."/>
            <person name="Mayali X."/>
            <person name="Li W.J."/>
            <person name="Hedlund B.P."/>
        </authorList>
    </citation>
    <scope>NUCLEOTIDE SEQUENCE [LARGE SCALE GENOMIC DNA]</scope>
    <source>
        <strain evidence="2 3">YIM 72310</strain>
    </source>
</reference>
<dbReference type="Proteomes" id="UP001212803">
    <property type="component" value="Chromosome"/>
</dbReference>
<protein>
    <submittedName>
        <fullName evidence="2">Uncharacterized protein</fullName>
    </submittedName>
</protein>
<dbReference type="RefSeq" id="WP_270057394.1">
    <property type="nucleotide sequence ID" value="NZ_CP115149.1"/>
</dbReference>